<evidence type="ECO:0000256" key="1">
    <source>
        <dbReference type="ARBA" id="ARBA00022741"/>
    </source>
</evidence>
<dbReference type="SUPFAM" id="SSF52540">
    <property type="entry name" value="P-loop containing nucleoside triphosphate hydrolases"/>
    <property type="match status" value="1"/>
</dbReference>
<keyword evidence="2" id="KW-0067">ATP-binding</keyword>
<dbReference type="GO" id="GO:0005524">
    <property type="term" value="F:ATP binding"/>
    <property type="evidence" value="ECO:0007669"/>
    <property type="project" value="UniProtKB-KW"/>
</dbReference>
<evidence type="ECO:0000256" key="3">
    <source>
        <dbReference type="SAM" id="MobiDB-lite"/>
    </source>
</evidence>
<evidence type="ECO:0000256" key="2">
    <source>
        <dbReference type="ARBA" id="ARBA00022840"/>
    </source>
</evidence>
<dbReference type="InterPro" id="IPR050130">
    <property type="entry name" value="ClpA_ClpB"/>
</dbReference>
<evidence type="ECO:0000313" key="4">
    <source>
        <dbReference type="EMBL" id="BAS78223.1"/>
    </source>
</evidence>
<reference evidence="4 5" key="2">
    <citation type="journal article" date="2013" name="Plant Cell Physiol.">
        <title>Rice Annotation Project Database (RAP-DB): an integrative and interactive database for rice genomics.</title>
        <authorList>
            <person name="Sakai H."/>
            <person name="Lee S.S."/>
            <person name="Tanaka T."/>
            <person name="Numa H."/>
            <person name="Kim J."/>
            <person name="Kawahara Y."/>
            <person name="Wakimoto H."/>
            <person name="Yang C.C."/>
            <person name="Iwamoto M."/>
            <person name="Abe T."/>
            <person name="Yamada Y."/>
            <person name="Muto A."/>
            <person name="Inokuchi H."/>
            <person name="Ikemura T."/>
            <person name="Matsumoto T."/>
            <person name="Sasaki T."/>
            <person name="Itoh T."/>
        </authorList>
    </citation>
    <scope>NUCLEOTIDE SEQUENCE [LARGE SCALE GENOMIC DNA]</scope>
    <source>
        <strain evidence="5">cv. Nipponbare</strain>
    </source>
</reference>
<keyword evidence="5" id="KW-1185">Reference proteome</keyword>
<dbReference type="AlphaFoldDB" id="A0A0P0VHW8"/>
<dbReference type="PANTHER" id="PTHR11638">
    <property type="entry name" value="ATP-DEPENDENT CLP PROTEASE"/>
    <property type="match status" value="1"/>
</dbReference>
<dbReference type="PROSITE" id="PS00870">
    <property type="entry name" value="CLPAB_1"/>
    <property type="match status" value="1"/>
</dbReference>
<dbReference type="PANTHER" id="PTHR11638:SF159">
    <property type="entry name" value="AAA+ ATPASE DOMAIN-CONTAINING PROTEIN"/>
    <property type="match status" value="1"/>
</dbReference>
<name>A0A0P0VHW8_ORYSJ</name>
<keyword evidence="1" id="KW-0547">Nucleotide-binding</keyword>
<dbReference type="PaxDb" id="39947-A0A0P0VHW8"/>
<protein>
    <submittedName>
        <fullName evidence="4">Os02g0297067 protein</fullName>
    </submittedName>
</protein>
<feature type="region of interest" description="Disordered" evidence="3">
    <location>
        <begin position="163"/>
        <end position="185"/>
    </location>
</feature>
<feature type="region of interest" description="Disordered" evidence="3">
    <location>
        <begin position="123"/>
        <end position="143"/>
    </location>
</feature>
<reference evidence="4 5" key="3">
    <citation type="journal article" date="2013" name="Rice">
        <title>Improvement of the Oryza sativa Nipponbare reference genome using next generation sequence and optical map data.</title>
        <authorList>
            <person name="Kawahara Y."/>
            <person name="de la Bastide M."/>
            <person name="Hamilton J.P."/>
            <person name="Kanamori H."/>
            <person name="McCombie W.R."/>
            <person name="Ouyang S."/>
            <person name="Schwartz D.C."/>
            <person name="Tanaka T."/>
            <person name="Wu J."/>
            <person name="Zhou S."/>
            <person name="Childs K.L."/>
            <person name="Davidson R.M."/>
            <person name="Lin H."/>
            <person name="Quesada-Ocampo L."/>
            <person name="Vaillancourt B."/>
            <person name="Sakai H."/>
            <person name="Lee S.S."/>
            <person name="Kim J."/>
            <person name="Numa H."/>
            <person name="Itoh T."/>
            <person name="Buell C.R."/>
            <person name="Matsumoto T."/>
        </authorList>
    </citation>
    <scope>NUCLEOTIDE SEQUENCE [LARGE SCALE GENOMIC DNA]</scope>
    <source>
        <strain evidence="5">cv. Nipponbare</strain>
    </source>
</reference>
<dbReference type="SMR" id="A0A0P0VHW8"/>
<dbReference type="Gene3D" id="3.40.50.300">
    <property type="entry name" value="P-loop containing nucleotide triphosphate hydrolases"/>
    <property type="match status" value="1"/>
</dbReference>
<proteinExistence type="predicted"/>
<organism evidence="4 5">
    <name type="scientific">Oryza sativa subsp. japonica</name>
    <name type="common">Rice</name>
    <dbReference type="NCBI Taxonomy" id="39947"/>
    <lineage>
        <taxon>Eukaryota</taxon>
        <taxon>Viridiplantae</taxon>
        <taxon>Streptophyta</taxon>
        <taxon>Embryophyta</taxon>
        <taxon>Tracheophyta</taxon>
        <taxon>Spermatophyta</taxon>
        <taxon>Magnoliopsida</taxon>
        <taxon>Liliopsida</taxon>
        <taxon>Poales</taxon>
        <taxon>Poaceae</taxon>
        <taxon>BOP clade</taxon>
        <taxon>Oryzoideae</taxon>
        <taxon>Oryzeae</taxon>
        <taxon>Oryzinae</taxon>
        <taxon>Oryza</taxon>
        <taxon>Oryza sativa</taxon>
    </lineage>
</organism>
<dbReference type="InterPro" id="IPR027417">
    <property type="entry name" value="P-loop_NTPase"/>
</dbReference>
<feature type="compositionally biased region" description="Basic residues" evidence="3">
    <location>
        <begin position="168"/>
        <end position="185"/>
    </location>
</feature>
<dbReference type="EMBL" id="AP014958">
    <property type="protein sequence ID" value="BAS78223.1"/>
    <property type="molecule type" value="Genomic_DNA"/>
</dbReference>
<sequence>MISGTSYRGTFEERMTGVIAEAEAEADAAAGKVVLFVDEIHMLLGAGRVSGGCIDASNMLKPALARGRVRCLGATTHDEYHRYMVRDAAFERRFQKVHVAEPSVDDTVAILRRLKPSYQDHHAWISRTPPSSPPPSSPVATSQVRDHCVALDHQSTLLTMCASQRGTSRTRRSTWSTRRARRRGC</sequence>
<gene>
    <name evidence="4" type="ordered locus">Os02g0297067</name>
    <name evidence="4" type="ORF">OSNPB_020297067</name>
</gene>
<dbReference type="InterPro" id="IPR018368">
    <property type="entry name" value="ClpA/B_CS1"/>
</dbReference>
<dbReference type="InParanoid" id="A0A0P0VHW8"/>
<dbReference type="STRING" id="39947.A0A0P0VHW8"/>
<evidence type="ECO:0000313" key="5">
    <source>
        <dbReference type="Proteomes" id="UP000059680"/>
    </source>
</evidence>
<reference evidence="5" key="1">
    <citation type="journal article" date="2005" name="Nature">
        <title>The map-based sequence of the rice genome.</title>
        <authorList>
            <consortium name="International rice genome sequencing project (IRGSP)"/>
            <person name="Matsumoto T."/>
            <person name="Wu J."/>
            <person name="Kanamori H."/>
            <person name="Katayose Y."/>
            <person name="Fujisawa M."/>
            <person name="Namiki N."/>
            <person name="Mizuno H."/>
            <person name="Yamamoto K."/>
            <person name="Antonio B.A."/>
            <person name="Baba T."/>
            <person name="Sakata K."/>
            <person name="Nagamura Y."/>
            <person name="Aoki H."/>
            <person name="Arikawa K."/>
            <person name="Arita K."/>
            <person name="Bito T."/>
            <person name="Chiden Y."/>
            <person name="Fujitsuka N."/>
            <person name="Fukunaka R."/>
            <person name="Hamada M."/>
            <person name="Harada C."/>
            <person name="Hayashi A."/>
            <person name="Hijishita S."/>
            <person name="Honda M."/>
            <person name="Hosokawa S."/>
            <person name="Ichikawa Y."/>
            <person name="Idonuma A."/>
            <person name="Iijima M."/>
            <person name="Ikeda M."/>
            <person name="Ikeno M."/>
            <person name="Ito K."/>
            <person name="Ito S."/>
            <person name="Ito T."/>
            <person name="Ito Y."/>
            <person name="Ito Y."/>
            <person name="Iwabuchi A."/>
            <person name="Kamiya K."/>
            <person name="Karasawa W."/>
            <person name="Kurita K."/>
            <person name="Katagiri S."/>
            <person name="Kikuta A."/>
            <person name="Kobayashi H."/>
            <person name="Kobayashi N."/>
            <person name="Machita K."/>
            <person name="Maehara T."/>
            <person name="Masukawa M."/>
            <person name="Mizubayashi T."/>
            <person name="Mukai Y."/>
            <person name="Nagasaki H."/>
            <person name="Nagata Y."/>
            <person name="Naito S."/>
            <person name="Nakashima M."/>
            <person name="Nakama Y."/>
            <person name="Nakamichi Y."/>
            <person name="Nakamura M."/>
            <person name="Meguro A."/>
            <person name="Negishi M."/>
            <person name="Ohta I."/>
            <person name="Ohta T."/>
            <person name="Okamoto M."/>
            <person name="Ono N."/>
            <person name="Saji S."/>
            <person name="Sakaguchi M."/>
            <person name="Sakai K."/>
            <person name="Shibata M."/>
            <person name="Shimokawa T."/>
            <person name="Song J."/>
            <person name="Takazaki Y."/>
            <person name="Terasawa K."/>
            <person name="Tsugane M."/>
            <person name="Tsuji K."/>
            <person name="Ueda S."/>
            <person name="Waki K."/>
            <person name="Yamagata H."/>
            <person name="Yamamoto M."/>
            <person name="Yamamoto S."/>
            <person name="Yamane H."/>
            <person name="Yoshiki S."/>
            <person name="Yoshihara R."/>
            <person name="Yukawa K."/>
            <person name="Zhong H."/>
            <person name="Yano M."/>
            <person name="Yuan Q."/>
            <person name="Ouyang S."/>
            <person name="Liu J."/>
            <person name="Jones K.M."/>
            <person name="Gansberger K."/>
            <person name="Moffat K."/>
            <person name="Hill J."/>
            <person name="Bera J."/>
            <person name="Fadrosh D."/>
            <person name="Jin S."/>
            <person name="Johri S."/>
            <person name="Kim M."/>
            <person name="Overton L."/>
            <person name="Reardon M."/>
            <person name="Tsitrin T."/>
            <person name="Vuong H."/>
            <person name="Weaver B."/>
            <person name="Ciecko A."/>
            <person name="Tallon L."/>
            <person name="Jackson J."/>
            <person name="Pai G."/>
            <person name="Aken S.V."/>
            <person name="Utterback T."/>
            <person name="Reidmuller S."/>
            <person name="Feldblyum T."/>
            <person name="Hsiao J."/>
            <person name="Zismann V."/>
            <person name="Iobst S."/>
            <person name="de Vazeille A.R."/>
            <person name="Buell C.R."/>
            <person name="Ying K."/>
            <person name="Li Y."/>
            <person name="Lu T."/>
            <person name="Huang Y."/>
            <person name="Zhao Q."/>
            <person name="Feng Q."/>
            <person name="Zhang L."/>
            <person name="Zhu J."/>
            <person name="Weng Q."/>
            <person name="Mu J."/>
            <person name="Lu Y."/>
            <person name="Fan D."/>
            <person name="Liu Y."/>
            <person name="Guan J."/>
            <person name="Zhang Y."/>
            <person name="Yu S."/>
            <person name="Liu X."/>
            <person name="Zhang Y."/>
            <person name="Hong G."/>
            <person name="Han B."/>
            <person name="Choisne N."/>
            <person name="Demange N."/>
            <person name="Orjeda G."/>
            <person name="Samain S."/>
            <person name="Cattolico L."/>
            <person name="Pelletier E."/>
            <person name="Couloux A."/>
            <person name="Segurens B."/>
            <person name="Wincker P."/>
            <person name="D'Hont A."/>
            <person name="Scarpelli C."/>
            <person name="Weissenbach J."/>
            <person name="Salanoubat M."/>
            <person name="Quetier F."/>
            <person name="Yu Y."/>
            <person name="Kim H.R."/>
            <person name="Rambo T."/>
            <person name="Currie J."/>
            <person name="Collura K."/>
            <person name="Luo M."/>
            <person name="Yang T."/>
            <person name="Ammiraju J.S.S."/>
            <person name="Engler F."/>
            <person name="Soderlund C."/>
            <person name="Wing R.A."/>
            <person name="Palmer L.E."/>
            <person name="de la Bastide M."/>
            <person name="Spiegel L."/>
            <person name="Nascimento L."/>
            <person name="Zutavern T."/>
            <person name="O'Shaughnessy A."/>
            <person name="Dike S."/>
            <person name="Dedhia N."/>
            <person name="Preston R."/>
            <person name="Balija V."/>
            <person name="McCombie W.R."/>
            <person name="Chow T."/>
            <person name="Chen H."/>
            <person name="Chung M."/>
            <person name="Chen C."/>
            <person name="Shaw J."/>
            <person name="Wu H."/>
            <person name="Hsiao K."/>
            <person name="Chao Y."/>
            <person name="Chu M."/>
            <person name="Cheng C."/>
            <person name="Hour A."/>
            <person name="Lee P."/>
            <person name="Lin S."/>
            <person name="Lin Y."/>
            <person name="Liou J."/>
            <person name="Liu S."/>
            <person name="Hsing Y."/>
            <person name="Raghuvanshi S."/>
            <person name="Mohanty A."/>
            <person name="Bharti A.K."/>
            <person name="Gaur A."/>
            <person name="Gupta V."/>
            <person name="Kumar D."/>
            <person name="Ravi V."/>
            <person name="Vij S."/>
            <person name="Kapur A."/>
            <person name="Khurana P."/>
            <person name="Khurana P."/>
            <person name="Khurana J.P."/>
            <person name="Tyagi A.K."/>
            <person name="Gaikwad K."/>
            <person name="Singh A."/>
            <person name="Dalal V."/>
            <person name="Srivastava S."/>
            <person name="Dixit A."/>
            <person name="Pal A.K."/>
            <person name="Ghazi I.A."/>
            <person name="Yadav M."/>
            <person name="Pandit A."/>
            <person name="Bhargava A."/>
            <person name="Sureshbabu K."/>
            <person name="Batra K."/>
            <person name="Sharma T.R."/>
            <person name="Mohapatra T."/>
            <person name="Singh N.K."/>
            <person name="Messing J."/>
            <person name="Nelson A.B."/>
            <person name="Fuks G."/>
            <person name="Kavchok S."/>
            <person name="Keizer G."/>
            <person name="Linton E."/>
            <person name="Llaca V."/>
            <person name="Song R."/>
            <person name="Tanyolac B."/>
            <person name="Young S."/>
            <person name="Ho-Il K."/>
            <person name="Hahn J.H."/>
            <person name="Sangsakoo G."/>
            <person name="Vanavichit A."/>
            <person name="de Mattos Luiz.A.T."/>
            <person name="Zimmer P.D."/>
            <person name="Malone G."/>
            <person name="Dellagostin O."/>
            <person name="de Oliveira A.C."/>
            <person name="Bevan M."/>
            <person name="Bancroft I."/>
            <person name="Minx P."/>
            <person name="Cordum H."/>
            <person name="Wilson R."/>
            <person name="Cheng Z."/>
            <person name="Jin W."/>
            <person name="Jiang J."/>
            <person name="Leong S.A."/>
            <person name="Iwama H."/>
            <person name="Gojobori T."/>
            <person name="Itoh T."/>
            <person name="Niimura Y."/>
            <person name="Fujii Y."/>
            <person name="Habara T."/>
            <person name="Sakai H."/>
            <person name="Sato Y."/>
            <person name="Wilson G."/>
            <person name="Kumar K."/>
            <person name="McCouch S."/>
            <person name="Juretic N."/>
            <person name="Hoen D."/>
            <person name="Wright S."/>
            <person name="Bruskiewich R."/>
            <person name="Bureau T."/>
            <person name="Miyao A."/>
            <person name="Hirochika H."/>
            <person name="Nishikawa T."/>
            <person name="Kadowaki K."/>
            <person name="Sugiura M."/>
            <person name="Burr B."/>
            <person name="Sasaki T."/>
        </authorList>
    </citation>
    <scope>NUCLEOTIDE SEQUENCE [LARGE SCALE GENOMIC DNA]</scope>
    <source>
        <strain evidence="5">cv. Nipponbare</strain>
    </source>
</reference>
<accession>A0A0P0VHW8</accession>
<dbReference type="Proteomes" id="UP000059680">
    <property type="component" value="Chromosome 2"/>
</dbReference>